<evidence type="ECO:0000313" key="11">
    <source>
        <dbReference type="EMBL" id="HJB39129.1"/>
    </source>
</evidence>
<keyword evidence="5 10" id="KW-0444">Lipid biosynthesis</keyword>
<evidence type="ECO:0000256" key="9">
    <source>
        <dbReference type="ARBA" id="ARBA00025049"/>
    </source>
</evidence>
<evidence type="ECO:0000256" key="10">
    <source>
        <dbReference type="HAMAP-Rule" id="MF_00406"/>
    </source>
</evidence>
<dbReference type="SUPFAM" id="SSF54637">
    <property type="entry name" value="Thioesterase/thiol ester dehydrase-isomerase"/>
    <property type="match status" value="1"/>
</dbReference>
<dbReference type="InterPro" id="IPR029069">
    <property type="entry name" value="HotDog_dom_sf"/>
</dbReference>
<dbReference type="GO" id="GO:0009245">
    <property type="term" value="P:lipid A biosynthetic process"/>
    <property type="evidence" value="ECO:0007669"/>
    <property type="project" value="UniProtKB-UniRule"/>
</dbReference>
<dbReference type="GO" id="GO:0006633">
    <property type="term" value="P:fatty acid biosynthetic process"/>
    <property type="evidence" value="ECO:0007669"/>
    <property type="project" value="UniProtKB-UniRule"/>
</dbReference>
<reference evidence="11" key="2">
    <citation type="submission" date="2021-04" db="EMBL/GenBank/DDBJ databases">
        <authorList>
            <person name="Gilroy R."/>
        </authorList>
    </citation>
    <scope>NUCLEOTIDE SEQUENCE</scope>
    <source>
        <strain evidence="11">ChiBcec8-14828</strain>
    </source>
</reference>
<comment type="catalytic activity">
    <reaction evidence="1 10">
        <text>a (3R)-hydroxyacyl-[ACP] = a (2E)-enoyl-[ACP] + H2O</text>
        <dbReference type="Rhea" id="RHEA:13097"/>
        <dbReference type="Rhea" id="RHEA-COMP:9925"/>
        <dbReference type="Rhea" id="RHEA-COMP:9945"/>
        <dbReference type="ChEBI" id="CHEBI:15377"/>
        <dbReference type="ChEBI" id="CHEBI:78784"/>
        <dbReference type="ChEBI" id="CHEBI:78827"/>
        <dbReference type="EC" id="4.2.1.59"/>
    </reaction>
</comment>
<dbReference type="EC" id="4.2.1.59" evidence="10"/>
<comment type="subcellular location">
    <subcellularLocation>
        <location evidence="2 10">Cytoplasm</location>
    </subcellularLocation>
</comment>
<dbReference type="GO" id="GO:0019171">
    <property type="term" value="F:(3R)-hydroxyacyl-[acyl-carrier-protein] dehydratase activity"/>
    <property type="evidence" value="ECO:0007669"/>
    <property type="project" value="UniProtKB-EC"/>
</dbReference>
<accession>A0A9D2M1K4</accession>
<dbReference type="AlphaFoldDB" id="A0A9D2M1K4"/>
<evidence type="ECO:0000256" key="5">
    <source>
        <dbReference type="ARBA" id="ARBA00022516"/>
    </source>
</evidence>
<evidence type="ECO:0000313" key="12">
    <source>
        <dbReference type="Proteomes" id="UP000824209"/>
    </source>
</evidence>
<proteinExistence type="inferred from homology"/>
<dbReference type="Proteomes" id="UP000824209">
    <property type="component" value="Unassembled WGS sequence"/>
</dbReference>
<sequence length="142" mass="15451">MTLDSNQIMEILPHRFPFQLVDRITECEPGVRAVGRKCVTVNEQFFCGHFPQKHVMPGVLIIEALAQVGAVALLTEEENKGKIAFFGGIKNARFKRQVTPGDVLELTCELTARRGPIGNGKAVATVDGKVVAMAELTFAVGE</sequence>
<dbReference type="PANTHER" id="PTHR30272">
    <property type="entry name" value="3-HYDROXYACYL-[ACYL-CARRIER-PROTEIN] DEHYDRATASE"/>
    <property type="match status" value="1"/>
</dbReference>
<dbReference type="NCBIfam" id="TIGR01750">
    <property type="entry name" value="fabZ"/>
    <property type="match status" value="1"/>
</dbReference>
<evidence type="ECO:0000256" key="7">
    <source>
        <dbReference type="ARBA" id="ARBA00023098"/>
    </source>
</evidence>
<keyword evidence="6 10" id="KW-0441">Lipid A biosynthesis</keyword>
<dbReference type="InterPro" id="IPR013114">
    <property type="entry name" value="FabA_FabZ"/>
</dbReference>
<gene>
    <name evidence="10 11" type="primary">fabZ</name>
    <name evidence="11" type="ORF">H9943_01880</name>
</gene>
<evidence type="ECO:0000256" key="6">
    <source>
        <dbReference type="ARBA" id="ARBA00022556"/>
    </source>
</evidence>
<keyword evidence="4 10" id="KW-0963">Cytoplasm</keyword>
<feature type="active site" evidence="10">
    <location>
        <position position="49"/>
    </location>
</feature>
<dbReference type="Gene3D" id="3.10.129.10">
    <property type="entry name" value="Hotdog Thioesterase"/>
    <property type="match status" value="1"/>
</dbReference>
<evidence type="ECO:0000256" key="2">
    <source>
        <dbReference type="ARBA" id="ARBA00004496"/>
    </source>
</evidence>
<reference evidence="11" key="1">
    <citation type="journal article" date="2021" name="PeerJ">
        <title>Extensive microbial diversity within the chicken gut microbiome revealed by metagenomics and culture.</title>
        <authorList>
            <person name="Gilroy R."/>
            <person name="Ravi A."/>
            <person name="Getino M."/>
            <person name="Pursley I."/>
            <person name="Horton D.L."/>
            <person name="Alikhan N.F."/>
            <person name="Baker D."/>
            <person name="Gharbi K."/>
            <person name="Hall N."/>
            <person name="Watson M."/>
            <person name="Adriaenssens E.M."/>
            <person name="Foster-Nyarko E."/>
            <person name="Jarju S."/>
            <person name="Secka A."/>
            <person name="Antonio M."/>
            <person name="Oren A."/>
            <person name="Chaudhuri R.R."/>
            <person name="La Ragione R."/>
            <person name="Hildebrand F."/>
            <person name="Pallen M.J."/>
        </authorList>
    </citation>
    <scope>NUCLEOTIDE SEQUENCE</scope>
    <source>
        <strain evidence="11">ChiBcec8-14828</strain>
    </source>
</reference>
<evidence type="ECO:0000256" key="8">
    <source>
        <dbReference type="ARBA" id="ARBA00023239"/>
    </source>
</evidence>
<dbReference type="HAMAP" id="MF_00406">
    <property type="entry name" value="FabZ"/>
    <property type="match status" value="1"/>
</dbReference>
<comment type="function">
    <text evidence="9 10">Involved in unsaturated fatty acids biosynthesis. Catalyzes the dehydration of short chain beta-hydroxyacyl-ACPs and long chain saturated and unsaturated beta-hydroxyacyl-ACPs.</text>
</comment>
<dbReference type="NCBIfam" id="NF000582">
    <property type="entry name" value="PRK00006.1"/>
    <property type="match status" value="1"/>
</dbReference>
<evidence type="ECO:0000256" key="1">
    <source>
        <dbReference type="ARBA" id="ARBA00001055"/>
    </source>
</evidence>
<evidence type="ECO:0000256" key="4">
    <source>
        <dbReference type="ARBA" id="ARBA00022490"/>
    </source>
</evidence>
<comment type="caution">
    <text evidence="11">The sequence shown here is derived from an EMBL/GenBank/DDBJ whole genome shotgun (WGS) entry which is preliminary data.</text>
</comment>
<protein>
    <recommendedName>
        <fullName evidence="10">3-hydroxyacyl-[acyl-carrier-protein] dehydratase FabZ</fullName>
        <ecNumber evidence="10">4.2.1.59</ecNumber>
    </recommendedName>
    <alternativeName>
        <fullName evidence="10">(3R)-hydroxymyristoyl-[acyl-carrier-protein] dehydratase</fullName>
        <shortName evidence="10">(3R)-hydroxymyristoyl-ACP dehydrase</shortName>
    </alternativeName>
    <alternativeName>
        <fullName evidence="10">Beta-hydroxyacyl-ACP dehydratase</fullName>
    </alternativeName>
</protein>
<dbReference type="FunFam" id="3.10.129.10:FF:000001">
    <property type="entry name" value="3-hydroxyacyl-[acyl-carrier-protein] dehydratase FabZ"/>
    <property type="match status" value="1"/>
</dbReference>
<organism evidence="11 12">
    <name type="scientific">Candidatus Ruthenibacterium avium</name>
    <dbReference type="NCBI Taxonomy" id="2838751"/>
    <lineage>
        <taxon>Bacteria</taxon>
        <taxon>Bacillati</taxon>
        <taxon>Bacillota</taxon>
        <taxon>Clostridia</taxon>
        <taxon>Eubacteriales</taxon>
        <taxon>Oscillospiraceae</taxon>
        <taxon>Ruthenibacterium</taxon>
    </lineage>
</organism>
<keyword evidence="7 10" id="KW-0443">Lipid metabolism</keyword>
<dbReference type="CDD" id="cd01288">
    <property type="entry name" value="FabZ"/>
    <property type="match status" value="1"/>
</dbReference>
<dbReference type="GO" id="GO:0005737">
    <property type="term" value="C:cytoplasm"/>
    <property type="evidence" value="ECO:0007669"/>
    <property type="project" value="UniProtKB-SubCell"/>
</dbReference>
<dbReference type="InterPro" id="IPR010084">
    <property type="entry name" value="FabZ"/>
</dbReference>
<dbReference type="PANTHER" id="PTHR30272:SF1">
    <property type="entry name" value="3-HYDROXYACYL-[ACYL-CARRIER-PROTEIN] DEHYDRATASE"/>
    <property type="match status" value="1"/>
</dbReference>
<evidence type="ECO:0000256" key="3">
    <source>
        <dbReference type="ARBA" id="ARBA00009174"/>
    </source>
</evidence>
<keyword evidence="8 10" id="KW-0456">Lyase</keyword>
<dbReference type="EMBL" id="DWYA01000020">
    <property type="protein sequence ID" value="HJB39129.1"/>
    <property type="molecule type" value="Genomic_DNA"/>
</dbReference>
<dbReference type="Pfam" id="PF07977">
    <property type="entry name" value="FabA"/>
    <property type="match status" value="1"/>
</dbReference>
<dbReference type="GO" id="GO:0016020">
    <property type="term" value="C:membrane"/>
    <property type="evidence" value="ECO:0007669"/>
    <property type="project" value="GOC"/>
</dbReference>
<comment type="similarity">
    <text evidence="3 10">Belongs to the thioester dehydratase family. FabZ subfamily.</text>
</comment>
<name>A0A9D2M1K4_9FIRM</name>